<protein>
    <submittedName>
        <fullName evidence="1">Uncharacterized protein</fullName>
    </submittedName>
</protein>
<reference evidence="2" key="1">
    <citation type="submission" date="2019-04" db="EMBL/GenBank/DDBJ databases">
        <title>Friends and foes A comparative genomics studyof 23 Aspergillus species from section Flavi.</title>
        <authorList>
            <consortium name="DOE Joint Genome Institute"/>
            <person name="Kjaerbolling I."/>
            <person name="Vesth T."/>
            <person name="Frisvad J.C."/>
            <person name="Nybo J.L."/>
            <person name="Theobald S."/>
            <person name="Kildgaard S."/>
            <person name="Isbrandt T."/>
            <person name="Kuo A."/>
            <person name="Sato A."/>
            <person name="Lyhne E.K."/>
            <person name="Kogle M.E."/>
            <person name="Wiebenga A."/>
            <person name="Kun R.S."/>
            <person name="Lubbers R.J."/>
            <person name="Makela M.R."/>
            <person name="Barry K."/>
            <person name="Chovatia M."/>
            <person name="Clum A."/>
            <person name="Daum C."/>
            <person name="Haridas S."/>
            <person name="He G."/>
            <person name="LaButti K."/>
            <person name="Lipzen A."/>
            <person name="Mondo S."/>
            <person name="Riley R."/>
            <person name="Salamov A."/>
            <person name="Simmons B.A."/>
            <person name="Magnuson J.K."/>
            <person name="Henrissat B."/>
            <person name="Mortensen U.H."/>
            <person name="Larsen T.O."/>
            <person name="Devries R.P."/>
            <person name="Grigoriev I.V."/>
            <person name="Machida M."/>
            <person name="Baker S.E."/>
            <person name="Andersen M.R."/>
        </authorList>
    </citation>
    <scope>NUCLEOTIDE SEQUENCE [LARGE SCALE GENOMIC DNA]</scope>
    <source>
        <strain evidence="2">CBS 130017</strain>
    </source>
</reference>
<sequence>MALLAAMSWLDVWLCVPPEHYLGVSFTILCQFCRALADLFMLSTLDDPTWDRKAVQDSVSIFQYLDLLQTNFKKSSDHLGRDAEANIFSKGVNMILAIKERWGPSLMEAR</sequence>
<evidence type="ECO:0000313" key="2">
    <source>
        <dbReference type="Proteomes" id="UP000325945"/>
    </source>
</evidence>
<accession>A0A5N6X560</accession>
<evidence type="ECO:0000313" key="1">
    <source>
        <dbReference type="EMBL" id="KAE8327978.1"/>
    </source>
</evidence>
<proteinExistence type="predicted"/>
<dbReference type="EMBL" id="ML741788">
    <property type="protein sequence ID" value="KAE8327978.1"/>
    <property type="molecule type" value="Genomic_DNA"/>
</dbReference>
<gene>
    <name evidence="1" type="ORF">BDV39DRAFT_174778</name>
</gene>
<name>A0A5N6X560_9EURO</name>
<keyword evidence="2" id="KW-1185">Reference proteome</keyword>
<dbReference type="Proteomes" id="UP000325945">
    <property type="component" value="Unassembled WGS sequence"/>
</dbReference>
<dbReference type="AlphaFoldDB" id="A0A5N6X560"/>
<organism evidence="1 2">
    <name type="scientific">Aspergillus sergii</name>
    <dbReference type="NCBI Taxonomy" id="1034303"/>
    <lineage>
        <taxon>Eukaryota</taxon>
        <taxon>Fungi</taxon>
        <taxon>Dikarya</taxon>
        <taxon>Ascomycota</taxon>
        <taxon>Pezizomycotina</taxon>
        <taxon>Eurotiomycetes</taxon>
        <taxon>Eurotiomycetidae</taxon>
        <taxon>Eurotiales</taxon>
        <taxon>Aspergillaceae</taxon>
        <taxon>Aspergillus</taxon>
        <taxon>Aspergillus subgen. Circumdati</taxon>
    </lineage>
</organism>